<comment type="caution">
    <text evidence="1">The sequence shown here is derived from an EMBL/GenBank/DDBJ whole genome shotgun (WGS) entry which is preliminary data.</text>
</comment>
<sequence>MVGRSPLAFISALKRCGMNPASFILLLLFRGNVASNTRNDPLWLDLVINIIYIELTTDFFPLMFYGDYVGRLGWTIKWLVVRVSLWRQGKAWEFTGSLSC</sequence>
<name>A0A4Y2Q1N6_ARAVE</name>
<organism evidence="1 2">
    <name type="scientific">Araneus ventricosus</name>
    <name type="common">Orbweaver spider</name>
    <name type="synonym">Epeira ventricosa</name>
    <dbReference type="NCBI Taxonomy" id="182803"/>
    <lineage>
        <taxon>Eukaryota</taxon>
        <taxon>Metazoa</taxon>
        <taxon>Ecdysozoa</taxon>
        <taxon>Arthropoda</taxon>
        <taxon>Chelicerata</taxon>
        <taxon>Arachnida</taxon>
        <taxon>Araneae</taxon>
        <taxon>Araneomorphae</taxon>
        <taxon>Entelegynae</taxon>
        <taxon>Araneoidea</taxon>
        <taxon>Araneidae</taxon>
        <taxon>Araneus</taxon>
    </lineage>
</organism>
<protein>
    <submittedName>
        <fullName evidence="1">Uncharacterized protein</fullName>
    </submittedName>
</protein>
<keyword evidence="2" id="KW-1185">Reference proteome</keyword>
<dbReference type="AlphaFoldDB" id="A0A4Y2Q1N6"/>
<dbReference type="Proteomes" id="UP000499080">
    <property type="component" value="Unassembled WGS sequence"/>
</dbReference>
<gene>
    <name evidence="1" type="ORF">AVEN_112713_1</name>
</gene>
<proteinExistence type="predicted"/>
<evidence type="ECO:0000313" key="1">
    <source>
        <dbReference type="EMBL" id="GBN57324.1"/>
    </source>
</evidence>
<evidence type="ECO:0000313" key="2">
    <source>
        <dbReference type="Proteomes" id="UP000499080"/>
    </source>
</evidence>
<reference evidence="1 2" key="1">
    <citation type="journal article" date="2019" name="Sci. Rep.">
        <title>Orb-weaving spider Araneus ventricosus genome elucidates the spidroin gene catalogue.</title>
        <authorList>
            <person name="Kono N."/>
            <person name="Nakamura H."/>
            <person name="Ohtoshi R."/>
            <person name="Moran D.A.P."/>
            <person name="Shinohara A."/>
            <person name="Yoshida Y."/>
            <person name="Fujiwara M."/>
            <person name="Mori M."/>
            <person name="Tomita M."/>
            <person name="Arakawa K."/>
        </authorList>
    </citation>
    <scope>NUCLEOTIDE SEQUENCE [LARGE SCALE GENOMIC DNA]</scope>
</reference>
<dbReference type="EMBL" id="BGPR01012717">
    <property type="protein sequence ID" value="GBN57324.1"/>
    <property type="molecule type" value="Genomic_DNA"/>
</dbReference>
<accession>A0A4Y2Q1N6</accession>